<evidence type="ECO:0000313" key="2">
    <source>
        <dbReference type="EMBL" id="TCT34758.1"/>
    </source>
</evidence>
<protein>
    <submittedName>
        <fullName evidence="2">Uncharacterized protein</fullName>
    </submittedName>
</protein>
<organism evidence="2 3">
    <name type="scientific">Martelella mediterranea</name>
    <dbReference type="NCBI Taxonomy" id="293089"/>
    <lineage>
        <taxon>Bacteria</taxon>
        <taxon>Pseudomonadati</taxon>
        <taxon>Pseudomonadota</taxon>
        <taxon>Alphaproteobacteria</taxon>
        <taxon>Hyphomicrobiales</taxon>
        <taxon>Aurantimonadaceae</taxon>
        <taxon>Martelella</taxon>
    </lineage>
</organism>
<dbReference type="Proteomes" id="UP000295097">
    <property type="component" value="Unassembled WGS sequence"/>
</dbReference>
<feature type="chain" id="PRO_5020778944" evidence="1">
    <location>
        <begin position="23"/>
        <end position="123"/>
    </location>
</feature>
<accession>A0A4R3NJ73</accession>
<dbReference type="AlphaFoldDB" id="A0A4R3NJ73"/>
<name>A0A4R3NJ73_9HYPH</name>
<reference evidence="2 3" key="1">
    <citation type="submission" date="2019-03" db="EMBL/GenBank/DDBJ databases">
        <title>Freshwater and sediment microbial communities from various areas in North America, analyzing microbe dynamics in response to fracking.</title>
        <authorList>
            <person name="Lamendella R."/>
        </authorList>
    </citation>
    <scope>NUCLEOTIDE SEQUENCE [LARGE SCALE GENOMIC DNA]</scope>
    <source>
        <strain evidence="2 3">175.2</strain>
    </source>
</reference>
<proteinExistence type="predicted"/>
<sequence>MQKTAMMAIMSTALLASATVAAANDNMSEDQCLAIMMAMSKLEISMIGKVPFGQASAALAEVQPSLPASVTPTVDDLIVVAEKAQGFKTGDPAHPMATGEFQTANRRYREALAPYCPDFNLDY</sequence>
<evidence type="ECO:0000256" key="1">
    <source>
        <dbReference type="SAM" id="SignalP"/>
    </source>
</evidence>
<dbReference type="OrthoDB" id="7889114at2"/>
<feature type="signal peptide" evidence="1">
    <location>
        <begin position="1"/>
        <end position="22"/>
    </location>
</feature>
<evidence type="ECO:0000313" key="3">
    <source>
        <dbReference type="Proteomes" id="UP000295097"/>
    </source>
</evidence>
<gene>
    <name evidence="2" type="ORF">EDC90_10302</name>
</gene>
<dbReference type="EMBL" id="SMAR01000030">
    <property type="protein sequence ID" value="TCT34758.1"/>
    <property type="molecule type" value="Genomic_DNA"/>
</dbReference>
<keyword evidence="1" id="KW-0732">Signal</keyword>
<keyword evidence="3" id="KW-1185">Reference proteome</keyword>
<dbReference type="RefSeq" id="WP_132313369.1">
    <property type="nucleotide sequence ID" value="NZ_SMAR01000030.1"/>
</dbReference>
<comment type="caution">
    <text evidence="2">The sequence shown here is derived from an EMBL/GenBank/DDBJ whole genome shotgun (WGS) entry which is preliminary data.</text>
</comment>